<dbReference type="GO" id="GO:0016740">
    <property type="term" value="F:transferase activity"/>
    <property type="evidence" value="ECO:0007669"/>
    <property type="project" value="UniProtKB-KW"/>
</dbReference>
<gene>
    <name evidence="2" type="ORF">KS2013_1229</name>
</gene>
<protein>
    <submittedName>
        <fullName evidence="2">Acetyltransferase</fullName>
    </submittedName>
</protein>
<dbReference type="Pfam" id="PF10000">
    <property type="entry name" value="ACT_3"/>
    <property type="match status" value="1"/>
</dbReference>
<dbReference type="PANTHER" id="PTHR39199">
    <property type="entry name" value="BLR5128 PROTEIN"/>
    <property type="match status" value="1"/>
</dbReference>
<accession>A0A1B3BAY7</accession>
<proteinExistence type="predicted"/>
<evidence type="ECO:0000313" key="2">
    <source>
        <dbReference type="EMBL" id="AOE49947.1"/>
    </source>
</evidence>
<name>A0A1B3BAY7_9GAMM</name>
<dbReference type="OrthoDB" id="517867at2"/>
<sequence>MSISDLSVLLSDLKPELIPGNYVFCFTKNSIPTGISPLGTFKEPEGLTVICRKEEADVAGLSYSLVMRLITLKVHSSLSAVGMTAAITKILTEADISANVVAAYHHDHIFVPSERAEEALHLLTKVT</sequence>
<dbReference type="Proteomes" id="UP000094147">
    <property type="component" value="Chromosome"/>
</dbReference>
<dbReference type="RefSeq" id="WP_071890143.1">
    <property type="nucleotide sequence ID" value="NZ_CP012418.1"/>
</dbReference>
<reference evidence="3" key="1">
    <citation type="submission" date="2015-08" db="EMBL/GenBank/DDBJ databases">
        <authorList>
            <person name="Kim K.M."/>
        </authorList>
    </citation>
    <scope>NUCLEOTIDE SEQUENCE [LARGE SCALE GENOMIC DNA]</scope>
    <source>
        <strain evidence="3">KCTC 23892</strain>
    </source>
</reference>
<evidence type="ECO:0000259" key="1">
    <source>
        <dbReference type="Pfam" id="PF10000"/>
    </source>
</evidence>
<evidence type="ECO:0000313" key="3">
    <source>
        <dbReference type="Proteomes" id="UP000094147"/>
    </source>
</evidence>
<feature type="domain" description="DUF2241" evidence="1">
    <location>
        <begin position="3"/>
        <end position="68"/>
    </location>
</feature>
<dbReference type="SUPFAM" id="SSF55021">
    <property type="entry name" value="ACT-like"/>
    <property type="match status" value="2"/>
</dbReference>
<dbReference type="Gene3D" id="3.30.2130.10">
    <property type="entry name" value="VC0802-like"/>
    <property type="match status" value="1"/>
</dbReference>
<organism evidence="2 3">
    <name type="scientific">Kangiella sediminilitoris</name>
    <dbReference type="NCBI Taxonomy" id="1144748"/>
    <lineage>
        <taxon>Bacteria</taxon>
        <taxon>Pseudomonadati</taxon>
        <taxon>Pseudomonadota</taxon>
        <taxon>Gammaproteobacteria</taxon>
        <taxon>Kangiellales</taxon>
        <taxon>Kangiellaceae</taxon>
        <taxon>Kangiella</taxon>
    </lineage>
</organism>
<dbReference type="AlphaFoldDB" id="A0A1B3BAY7"/>
<dbReference type="InterPro" id="IPR045865">
    <property type="entry name" value="ACT-like_dom_sf"/>
</dbReference>
<dbReference type="EMBL" id="CP012418">
    <property type="protein sequence ID" value="AOE49947.1"/>
    <property type="molecule type" value="Genomic_DNA"/>
</dbReference>
<keyword evidence="2" id="KW-0808">Transferase</keyword>
<dbReference type="KEGG" id="ksd:KS2013_1229"/>
<dbReference type="InterPro" id="IPR018717">
    <property type="entry name" value="DUF2241"/>
</dbReference>
<keyword evidence="3" id="KW-1185">Reference proteome</keyword>
<dbReference type="PANTHER" id="PTHR39199:SF1">
    <property type="entry name" value="BLR5128 PROTEIN"/>
    <property type="match status" value="1"/>
</dbReference>